<dbReference type="InParanoid" id="A0A409W5Y0"/>
<organism evidence="2 3">
    <name type="scientific">Panaeolus cyanescens</name>
    <dbReference type="NCBI Taxonomy" id="181874"/>
    <lineage>
        <taxon>Eukaryota</taxon>
        <taxon>Fungi</taxon>
        <taxon>Dikarya</taxon>
        <taxon>Basidiomycota</taxon>
        <taxon>Agaricomycotina</taxon>
        <taxon>Agaricomycetes</taxon>
        <taxon>Agaricomycetidae</taxon>
        <taxon>Agaricales</taxon>
        <taxon>Agaricineae</taxon>
        <taxon>Galeropsidaceae</taxon>
        <taxon>Panaeolus</taxon>
    </lineage>
</organism>
<dbReference type="Gene3D" id="3.40.390.10">
    <property type="entry name" value="Collagenase (Catalytic Domain)"/>
    <property type="match status" value="1"/>
</dbReference>
<evidence type="ECO:0000313" key="2">
    <source>
        <dbReference type="EMBL" id="PPQ73907.1"/>
    </source>
</evidence>
<sequence>MLLRVTLIVSLIGLSVGNGFTFEKPTFAFDKSSVNPLHPIHKEVEHHDPALKEVRTQLTCMIQVAYWALQSGAKEQHEKSFHQKSLAIIHAVFGMKPNLKEINLRTIDLAKHKLKLASDNIPNTSSDSGTFAITDPTDSKVYIYALYHAATSNDQPITNFQRARVLLHEASHAIKPRTTYDWWTVKEQKVLHVSGAAVMDHHQMLAKKKTTTLTADEEAKIIKTPLINGYWHSGYQILRDNASDRMHENADSWAVFGYACPHSTLPFPRDLNADVADGKSIVWGPPTHS</sequence>
<dbReference type="OrthoDB" id="3122669at2759"/>
<reference evidence="2 3" key="1">
    <citation type="journal article" date="2018" name="Evol. Lett.">
        <title>Horizontal gene cluster transfer increased hallucinogenic mushroom diversity.</title>
        <authorList>
            <person name="Reynolds H.T."/>
            <person name="Vijayakumar V."/>
            <person name="Gluck-Thaler E."/>
            <person name="Korotkin H.B."/>
            <person name="Matheny P.B."/>
            <person name="Slot J.C."/>
        </authorList>
    </citation>
    <scope>NUCLEOTIDE SEQUENCE [LARGE SCALE GENOMIC DNA]</scope>
    <source>
        <strain evidence="2 3">2629</strain>
    </source>
</reference>
<name>A0A409W5Y0_9AGAR</name>
<evidence type="ECO:0008006" key="4">
    <source>
        <dbReference type="Google" id="ProtNLM"/>
    </source>
</evidence>
<feature type="signal peptide" evidence="1">
    <location>
        <begin position="1"/>
        <end position="17"/>
    </location>
</feature>
<protein>
    <recommendedName>
        <fullName evidence="4">Lysine-specific metallo-endopeptidase domain-containing protein</fullName>
    </recommendedName>
</protein>
<dbReference type="GO" id="GO:0008237">
    <property type="term" value="F:metallopeptidase activity"/>
    <property type="evidence" value="ECO:0007669"/>
    <property type="project" value="InterPro"/>
</dbReference>
<dbReference type="InterPro" id="IPR024079">
    <property type="entry name" value="MetalloPept_cat_dom_sf"/>
</dbReference>
<evidence type="ECO:0000313" key="3">
    <source>
        <dbReference type="Proteomes" id="UP000284842"/>
    </source>
</evidence>
<dbReference type="Proteomes" id="UP000284842">
    <property type="component" value="Unassembled WGS sequence"/>
</dbReference>
<dbReference type="EMBL" id="NHTK01005789">
    <property type="protein sequence ID" value="PPQ73907.1"/>
    <property type="molecule type" value="Genomic_DNA"/>
</dbReference>
<accession>A0A409W5Y0</accession>
<gene>
    <name evidence="2" type="ORF">CVT24_012793</name>
</gene>
<keyword evidence="3" id="KW-1185">Reference proteome</keyword>
<dbReference type="AlphaFoldDB" id="A0A409W5Y0"/>
<keyword evidence="1" id="KW-0732">Signal</keyword>
<feature type="chain" id="PRO_5019345798" description="Lysine-specific metallo-endopeptidase domain-containing protein" evidence="1">
    <location>
        <begin position="18"/>
        <end position="289"/>
    </location>
</feature>
<comment type="caution">
    <text evidence="2">The sequence shown here is derived from an EMBL/GenBank/DDBJ whole genome shotgun (WGS) entry which is preliminary data.</text>
</comment>
<evidence type="ECO:0000256" key="1">
    <source>
        <dbReference type="SAM" id="SignalP"/>
    </source>
</evidence>
<proteinExistence type="predicted"/>